<sequence>MTFESYAGDVSDIESIVISWEMDIYGGQLVIDNDAVDPATGSYEFGAKISLDSDNTDVTTVNSSFAPVFTSTEVVNSGTFSLDGNDSDGIGDYSSEGADGMAVSGESVSSSGGDTVFSGVYSQYVSGPGGSANRTFDIGIVTEQYLNVTSDGGTEYAITPVNASGIVTLVYNLKTETIPEPSSMAMLALGGLALLRRKR</sequence>
<protein>
    <submittedName>
        <fullName evidence="2">PEP-CTERM sorting domain-containing protein</fullName>
    </submittedName>
</protein>
<dbReference type="AlphaFoldDB" id="A0AAE2SDW7"/>
<dbReference type="NCBIfam" id="TIGR02595">
    <property type="entry name" value="PEP_CTERM"/>
    <property type="match status" value="1"/>
</dbReference>
<proteinExistence type="predicted"/>
<dbReference type="EMBL" id="JAENIG010000004">
    <property type="protein sequence ID" value="MBK1854740.1"/>
    <property type="molecule type" value="Genomic_DNA"/>
</dbReference>
<dbReference type="RefSeq" id="WP_309489351.1">
    <property type="nucleotide sequence ID" value="NZ_JAENIG010000004.1"/>
</dbReference>
<dbReference type="InterPro" id="IPR013424">
    <property type="entry name" value="Ice-binding_C"/>
</dbReference>
<accession>A0AAE2SDW7</accession>
<comment type="caution">
    <text evidence="2">The sequence shown here is derived from an EMBL/GenBank/DDBJ whole genome shotgun (WGS) entry which is preliminary data.</text>
</comment>
<gene>
    <name evidence="2" type="ORF">JIN83_07200</name>
</gene>
<evidence type="ECO:0000259" key="1">
    <source>
        <dbReference type="Pfam" id="PF07589"/>
    </source>
</evidence>
<dbReference type="Pfam" id="PF07589">
    <property type="entry name" value="PEP-CTERM"/>
    <property type="match status" value="1"/>
</dbReference>
<feature type="domain" description="Ice-binding protein C-terminal" evidence="1">
    <location>
        <begin position="177"/>
        <end position="199"/>
    </location>
</feature>
<evidence type="ECO:0000313" key="2">
    <source>
        <dbReference type="EMBL" id="MBK1854740.1"/>
    </source>
</evidence>
<reference evidence="2" key="1">
    <citation type="submission" date="2021-01" db="EMBL/GenBank/DDBJ databases">
        <title>Modified the classification status of verrucomicrobia.</title>
        <authorList>
            <person name="Feng X."/>
        </authorList>
    </citation>
    <scope>NUCLEOTIDE SEQUENCE</scope>
    <source>
        <strain evidence="2">5K15</strain>
    </source>
</reference>
<dbReference type="Proteomes" id="UP000634206">
    <property type="component" value="Unassembled WGS sequence"/>
</dbReference>
<evidence type="ECO:0000313" key="3">
    <source>
        <dbReference type="Proteomes" id="UP000634206"/>
    </source>
</evidence>
<organism evidence="2 3">
    <name type="scientific">Oceaniferula flava</name>
    <dbReference type="NCBI Taxonomy" id="2800421"/>
    <lineage>
        <taxon>Bacteria</taxon>
        <taxon>Pseudomonadati</taxon>
        <taxon>Verrucomicrobiota</taxon>
        <taxon>Verrucomicrobiia</taxon>
        <taxon>Verrucomicrobiales</taxon>
        <taxon>Verrucomicrobiaceae</taxon>
        <taxon>Oceaniferula</taxon>
    </lineage>
</organism>
<keyword evidence="3" id="KW-1185">Reference proteome</keyword>
<name>A0AAE2SDW7_9BACT</name>